<reference evidence="1 2" key="1">
    <citation type="journal article" date="2019" name="Sci. Rep.">
        <title>Orb-weaving spider Araneus ventricosus genome elucidates the spidroin gene catalogue.</title>
        <authorList>
            <person name="Kono N."/>
            <person name="Nakamura H."/>
            <person name="Ohtoshi R."/>
            <person name="Moran D.A.P."/>
            <person name="Shinohara A."/>
            <person name="Yoshida Y."/>
            <person name="Fujiwara M."/>
            <person name="Mori M."/>
            <person name="Tomita M."/>
            <person name="Arakawa K."/>
        </authorList>
    </citation>
    <scope>NUCLEOTIDE SEQUENCE [LARGE SCALE GENOMIC DNA]</scope>
</reference>
<dbReference type="AlphaFoldDB" id="A0A4Y2CLU2"/>
<organism evidence="1 2">
    <name type="scientific">Araneus ventricosus</name>
    <name type="common">Orbweaver spider</name>
    <name type="synonym">Epeira ventricosa</name>
    <dbReference type="NCBI Taxonomy" id="182803"/>
    <lineage>
        <taxon>Eukaryota</taxon>
        <taxon>Metazoa</taxon>
        <taxon>Ecdysozoa</taxon>
        <taxon>Arthropoda</taxon>
        <taxon>Chelicerata</taxon>
        <taxon>Arachnida</taxon>
        <taxon>Araneae</taxon>
        <taxon>Araneomorphae</taxon>
        <taxon>Entelegynae</taxon>
        <taxon>Araneoidea</taxon>
        <taxon>Araneidae</taxon>
        <taxon>Araneus</taxon>
    </lineage>
</organism>
<sequence>MGTCRSSHYTVRIWSRGHLEGPPAREEDVKITAEPEIRQREVGGSRWPRDWKVTGVDSVAPKCCCSTYRTHVATCRGAPSCIHTISITTFHCCNSGIAYFCNIVVYRALVMEHVFIPVEVASSKKYGPRTNVLAMPHHTVTLTSCKGDDSTS</sequence>
<gene>
    <name evidence="1" type="ORF">AVEN_146170_1</name>
</gene>
<comment type="caution">
    <text evidence="1">The sequence shown here is derived from an EMBL/GenBank/DDBJ whole genome shotgun (WGS) entry which is preliminary data.</text>
</comment>
<evidence type="ECO:0000313" key="2">
    <source>
        <dbReference type="Proteomes" id="UP000499080"/>
    </source>
</evidence>
<dbReference type="Proteomes" id="UP000499080">
    <property type="component" value="Unassembled WGS sequence"/>
</dbReference>
<name>A0A4Y2CLU2_ARAVE</name>
<protein>
    <submittedName>
        <fullName evidence="1">Uncharacterized protein</fullName>
    </submittedName>
</protein>
<accession>A0A4Y2CLU2</accession>
<dbReference type="EMBL" id="BGPR01000201">
    <property type="protein sequence ID" value="GBM04285.1"/>
    <property type="molecule type" value="Genomic_DNA"/>
</dbReference>
<evidence type="ECO:0000313" key="1">
    <source>
        <dbReference type="EMBL" id="GBM04285.1"/>
    </source>
</evidence>
<keyword evidence="2" id="KW-1185">Reference proteome</keyword>
<proteinExistence type="predicted"/>